<keyword evidence="2" id="KW-1185">Reference proteome</keyword>
<gene>
    <name evidence="1" type="ORF">HAX54_043754</name>
</gene>
<comment type="caution">
    <text evidence="1">The sequence shown here is derived from an EMBL/GenBank/DDBJ whole genome shotgun (WGS) entry which is preliminary data.</text>
</comment>
<evidence type="ECO:0008006" key="3">
    <source>
        <dbReference type="Google" id="ProtNLM"/>
    </source>
</evidence>
<proteinExistence type="predicted"/>
<dbReference type="EMBL" id="JACEIK010006588">
    <property type="protein sequence ID" value="MCE2055930.1"/>
    <property type="molecule type" value="Genomic_DNA"/>
</dbReference>
<protein>
    <recommendedName>
        <fullName evidence="3">Secreted protein</fullName>
    </recommendedName>
</protein>
<sequence>METCRKVYGFACLLILLGRGGKGSRRPEMTGLEADVLGSCRNSEAARSGRSGERVALSGLMARWTKQGAARSDLVTRWTEQGAARSGPP</sequence>
<evidence type="ECO:0000313" key="2">
    <source>
        <dbReference type="Proteomes" id="UP000823775"/>
    </source>
</evidence>
<evidence type="ECO:0000313" key="1">
    <source>
        <dbReference type="EMBL" id="MCE2055930.1"/>
    </source>
</evidence>
<organism evidence="1 2">
    <name type="scientific">Datura stramonium</name>
    <name type="common">Jimsonweed</name>
    <name type="synonym">Common thornapple</name>
    <dbReference type="NCBI Taxonomy" id="4076"/>
    <lineage>
        <taxon>Eukaryota</taxon>
        <taxon>Viridiplantae</taxon>
        <taxon>Streptophyta</taxon>
        <taxon>Embryophyta</taxon>
        <taxon>Tracheophyta</taxon>
        <taxon>Spermatophyta</taxon>
        <taxon>Magnoliopsida</taxon>
        <taxon>eudicotyledons</taxon>
        <taxon>Gunneridae</taxon>
        <taxon>Pentapetalae</taxon>
        <taxon>asterids</taxon>
        <taxon>lamiids</taxon>
        <taxon>Solanales</taxon>
        <taxon>Solanaceae</taxon>
        <taxon>Solanoideae</taxon>
        <taxon>Datureae</taxon>
        <taxon>Datura</taxon>
    </lineage>
</organism>
<dbReference type="Proteomes" id="UP000823775">
    <property type="component" value="Unassembled WGS sequence"/>
</dbReference>
<accession>A0ABS8W438</accession>
<name>A0ABS8W438_DATST</name>
<reference evidence="1 2" key="1">
    <citation type="journal article" date="2021" name="BMC Genomics">
        <title>Datura genome reveals duplications of psychoactive alkaloid biosynthetic genes and high mutation rate following tissue culture.</title>
        <authorList>
            <person name="Rajewski A."/>
            <person name="Carter-House D."/>
            <person name="Stajich J."/>
            <person name="Litt A."/>
        </authorList>
    </citation>
    <scope>NUCLEOTIDE SEQUENCE [LARGE SCALE GENOMIC DNA]</scope>
    <source>
        <strain evidence="1">AR-01</strain>
    </source>
</reference>